<sequence length="79" mass="8797">MTKQTIVLDVTIKDDKRRTKAKKIAGGTKGVNAMRLDEDKEKQNQEKLTVEGEGVDIVTLARTLKKKVGKTDIFQVTPV</sequence>
<dbReference type="EMBL" id="CM010632">
    <property type="protein sequence ID" value="RID64592.1"/>
    <property type="molecule type" value="Genomic_DNA"/>
</dbReference>
<dbReference type="AlphaFoldDB" id="A0A397ZG18"/>
<evidence type="ECO:0008006" key="3">
    <source>
        <dbReference type="Google" id="ProtNLM"/>
    </source>
</evidence>
<dbReference type="InterPro" id="IPR044296">
    <property type="entry name" value="HIPP46"/>
</dbReference>
<protein>
    <recommendedName>
        <fullName evidence="3">HMA domain-containing protein</fullName>
    </recommendedName>
</protein>
<organism evidence="1 2">
    <name type="scientific">Brassica campestris</name>
    <name type="common">Field mustard</name>
    <dbReference type="NCBI Taxonomy" id="3711"/>
    <lineage>
        <taxon>Eukaryota</taxon>
        <taxon>Viridiplantae</taxon>
        <taxon>Streptophyta</taxon>
        <taxon>Embryophyta</taxon>
        <taxon>Tracheophyta</taxon>
        <taxon>Spermatophyta</taxon>
        <taxon>Magnoliopsida</taxon>
        <taxon>eudicotyledons</taxon>
        <taxon>Gunneridae</taxon>
        <taxon>Pentapetalae</taxon>
        <taxon>rosids</taxon>
        <taxon>malvids</taxon>
        <taxon>Brassicales</taxon>
        <taxon>Brassicaceae</taxon>
        <taxon>Brassiceae</taxon>
        <taxon>Brassica</taxon>
    </lineage>
</organism>
<evidence type="ECO:0000313" key="2">
    <source>
        <dbReference type="Proteomes" id="UP000264353"/>
    </source>
</evidence>
<proteinExistence type="predicted"/>
<dbReference type="PANTHER" id="PTHR46371">
    <property type="entry name" value="OS04G0464100 PROTEIN"/>
    <property type="match status" value="1"/>
</dbReference>
<dbReference type="Proteomes" id="UP000264353">
    <property type="component" value="Chromosome A5"/>
</dbReference>
<dbReference type="Gene3D" id="3.30.70.100">
    <property type="match status" value="1"/>
</dbReference>
<reference evidence="1 2" key="1">
    <citation type="submission" date="2018-06" db="EMBL/GenBank/DDBJ databases">
        <title>WGS assembly of Brassica rapa FPsc.</title>
        <authorList>
            <person name="Bowman J."/>
            <person name="Kohchi T."/>
            <person name="Yamato K."/>
            <person name="Jenkins J."/>
            <person name="Shu S."/>
            <person name="Ishizaki K."/>
            <person name="Yamaoka S."/>
            <person name="Nishihama R."/>
            <person name="Nakamura Y."/>
            <person name="Berger F."/>
            <person name="Adam C."/>
            <person name="Aki S."/>
            <person name="Althoff F."/>
            <person name="Araki T."/>
            <person name="Arteaga-Vazquez M."/>
            <person name="Balasubrmanian S."/>
            <person name="Bauer D."/>
            <person name="Boehm C."/>
            <person name="Briginshaw L."/>
            <person name="Caballero-Perez J."/>
            <person name="Catarino B."/>
            <person name="Chen F."/>
            <person name="Chiyoda S."/>
            <person name="Chovatia M."/>
            <person name="Davies K."/>
            <person name="Delmans M."/>
            <person name="Demura T."/>
            <person name="Dierschke T."/>
            <person name="Dolan L."/>
            <person name="Dorantes-Acosta A."/>
            <person name="Eklund D."/>
            <person name="Florent S."/>
            <person name="Flores-Sandoval E."/>
            <person name="Fujiyama A."/>
            <person name="Fukuzawa H."/>
            <person name="Galik B."/>
            <person name="Grimanelli D."/>
            <person name="Grimwood J."/>
            <person name="Grossniklaus U."/>
            <person name="Hamada T."/>
            <person name="Haseloff J."/>
            <person name="Hetherington A."/>
            <person name="Higo A."/>
            <person name="Hirakawa Y."/>
            <person name="Hundley H."/>
            <person name="Ikeda Y."/>
            <person name="Inoue K."/>
            <person name="Inoue S."/>
            <person name="Ishida S."/>
            <person name="Jia Q."/>
            <person name="Kakita M."/>
            <person name="Kanazawa T."/>
            <person name="Kawai Y."/>
            <person name="Kawashima T."/>
            <person name="Kennedy M."/>
            <person name="Kinose K."/>
            <person name="Kinoshita T."/>
            <person name="Kohara Y."/>
            <person name="Koide E."/>
            <person name="Komatsu K."/>
            <person name="Kopischke S."/>
            <person name="Kubo M."/>
            <person name="Kyozuka J."/>
            <person name="Lagercrantz U."/>
            <person name="Lin S."/>
            <person name="Lindquist E."/>
            <person name="Lipzen A."/>
            <person name="Lu C."/>
            <person name="Luna E."/>
            <person name="Martienssen R."/>
            <person name="Minamino N."/>
            <person name="Mizutani M."/>
            <person name="Mizutani M."/>
            <person name="Mochizuki N."/>
            <person name="Monte I."/>
            <person name="Mosher R."/>
            <person name="Nagasaki H."/>
            <person name="Nakagami H."/>
            <person name="Naramoto S."/>
            <person name="Nishitani K."/>
            <person name="Ohtani M."/>
            <person name="Okamoto T."/>
            <person name="Okumura M."/>
            <person name="Phillips J."/>
            <person name="Pollak B."/>
            <person name="Reinders A."/>
            <person name="Roevekamp M."/>
            <person name="Sano R."/>
            <person name="Sawa S."/>
            <person name="Schmid M."/>
            <person name="Shirakawa M."/>
            <person name="Solano R."/>
            <person name="Spunde A."/>
            <person name="Suetsugu N."/>
            <person name="Sugano S."/>
            <person name="Sugiyama A."/>
            <person name="Sun R."/>
            <person name="Suzuki Y."/>
            <person name="Takenaka M."/>
            <person name="Takezawa D."/>
            <person name="Tomogane H."/>
            <person name="Tsuzuki M."/>
            <person name="Ueda T."/>
            <person name="Umeda M."/>
            <person name="Ward J."/>
            <person name="Watanabe Y."/>
            <person name="Yazaki K."/>
            <person name="Yokoyama R."/>
            <person name="Yoshitake Y."/>
            <person name="Yotsui I."/>
            <person name="Zachgo S."/>
            <person name="Schmutz J."/>
        </authorList>
    </citation>
    <scope>NUCLEOTIDE SEQUENCE [LARGE SCALE GENOMIC DNA]</scope>
    <source>
        <strain evidence="2">cv. B-3</strain>
    </source>
</reference>
<gene>
    <name evidence="1" type="ORF">BRARA_E03518</name>
</gene>
<name>A0A397ZG18_BRACM</name>
<evidence type="ECO:0000313" key="1">
    <source>
        <dbReference type="EMBL" id="RID64592.1"/>
    </source>
</evidence>
<accession>A0A397ZG18</accession>